<name>A0ACB8ACE9_9AGAM</name>
<evidence type="ECO:0000313" key="2">
    <source>
        <dbReference type="Proteomes" id="UP000790377"/>
    </source>
</evidence>
<organism evidence="1 2">
    <name type="scientific">Hygrophoropsis aurantiaca</name>
    <dbReference type="NCBI Taxonomy" id="72124"/>
    <lineage>
        <taxon>Eukaryota</taxon>
        <taxon>Fungi</taxon>
        <taxon>Dikarya</taxon>
        <taxon>Basidiomycota</taxon>
        <taxon>Agaricomycotina</taxon>
        <taxon>Agaricomycetes</taxon>
        <taxon>Agaricomycetidae</taxon>
        <taxon>Boletales</taxon>
        <taxon>Coniophorineae</taxon>
        <taxon>Hygrophoropsidaceae</taxon>
        <taxon>Hygrophoropsis</taxon>
    </lineage>
</organism>
<dbReference type="Proteomes" id="UP000790377">
    <property type="component" value="Unassembled WGS sequence"/>
</dbReference>
<reference evidence="1" key="1">
    <citation type="journal article" date="2021" name="New Phytol.">
        <title>Evolutionary innovations through gain and loss of genes in the ectomycorrhizal Boletales.</title>
        <authorList>
            <person name="Wu G."/>
            <person name="Miyauchi S."/>
            <person name="Morin E."/>
            <person name="Kuo A."/>
            <person name="Drula E."/>
            <person name="Varga T."/>
            <person name="Kohler A."/>
            <person name="Feng B."/>
            <person name="Cao Y."/>
            <person name="Lipzen A."/>
            <person name="Daum C."/>
            <person name="Hundley H."/>
            <person name="Pangilinan J."/>
            <person name="Johnson J."/>
            <person name="Barry K."/>
            <person name="LaButti K."/>
            <person name="Ng V."/>
            <person name="Ahrendt S."/>
            <person name="Min B."/>
            <person name="Choi I.G."/>
            <person name="Park H."/>
            <person name="Plett J.M."/>
            <person name="Magnuson J."/>
            <person name="Spatafora J.W."/>
            <person name="Nagy L.G."/>
            <person name="Henrissat B."/>
            <person name="Grigoriev I.V."/>
            <person name="Yang Z.L."/>
            <person name="Xu J."/>
            <person name="Martin F.M."/>
        </authorList>
    </citation>
    <scope>NUCLEOTIDE SEQUENCE</scope>
    <source>
        <strain evidence="1">ATCC 28755</strain>
    </source>
</reference>
<accession>A0ACB8ACE9</accession>
<comment type="caution">
    <text evidence="1">The sequence shown here is derived from an EMBL/GenBank/DDBJ whole genome shotgun (WGS) entry which is preliminary data.</text>
</comment>
<gene>
    <name evidence="1" type="ORF">BJ138DRAFT_1008027</name>
</gene>
<dbReference type="EMBL" id="MU267700">
    <property type="protein sequence ID" value="KAH7910780.1"/>
    <property type="molecule type" value="Genomic_DNA"/>
</dbReference>
<sequence length="665" mass="72407">MSKKTAPYGTWSSPITAEAITQGSISIDDVFVDPVTSKIYHSERRPSEQGRIVIVDTKDGHDLFGPGFNARSGVEEYGGAAVIAHGGIVFFSNIMDGRVYSIDTRKDHSVPEAVTPVNKAHRFANFAVHPTQNHLIVSVLEDHTEDTPQTVCTMLCVIDVSNKSVTKIVSGADFYASPAFSPDGTKIAWQQWNHPDMPWEGSEIYVADVRADEHTFALENTTHVAGEKVNISVGYPSWANNSTLIFTSDEGSGFQNPWTYSTASKSARLALAHPVKQDFAQPAWALGLSPYAFLDAVGSRAVFLAYRCGRTSLYVVDLQTPSEPYELSYCPFSVIQRMRTVPSGSFVFSAGRPEASGGVVHCVLTTSAESSITAEYTVLKSTASAAPAFPPGIVSLPSPMTLTRDGEPLYVVYYPPTNPEYSGSSVSGEQPPCIVDIHGGPTSMASQALSWEKQYFTSRGYAWLDVNYGGSSGYGRAYIARLAGNWGVSDVQDSIDAATILASPPYSLIDVSRVAIRGGSSGGYTVLCALVASPFFAAGTSLYGISNLELLTEDTHKFELRYMEKLIGGTIKEIPKVYRERSPVFHAENIVSPLLVLQGSEDRVVPPAQSEEIVKKIKEKPNGEDKVEYHVFEGEGHGWRRAENMKAALEYELAWYEKKLLHPST</sequence>
<keyword evidence="2" id="KW-1185">Reference proteome</keyword>
<proteinExistence type="predicted"/>
<protein>
    <submittedName>
        <fullName evidence="1">Alpha/Beta hydrolase protein</fullName>
    </submittedName>
</protein>
<keyword evidence="1" id="KW-0378">Hydrolase</keyword>
<evidence type="ECO:0000313" key="1">
    <source>
        <dbReference type="EMBL" id="KAH7910780.1"/>
    </source>
</evidence>